<reference evidence="2" key="1">
    <citation type="submission" date="2015-02" db="EMBL/GenBank/DDBJ databases">
        <authorList>
            <person name="Chooi Y.-H."/>
        </authorList>
    </citation>
    <scope>NUCLEOTIDE SEQUENCE [LARGE SCALE GENOMIC DNA]</scope>
    <source>
        <strain evidence="2">LAMA 915</strain>
    </source>
</reference>
<keyword evidence="1" id="KW-1133">Transmembrane helix</keyword>
<gene>
    <name evidence="2" type="ORF">J121_1391</name>
</gene>
<keyword evidence="1" id="KW-0812">Transmembrane</keyword>
<sequence length="140" mass="15028">MRPTSIVLFERLFLLSLAIALVNGFLQYDALVAQVGNDPALAQLGWGSGAILVVMAISLLIPLLLWYFIARRASNIAKWILVVMTLLGLLFVNLDPGQLGSLAGIASLAVTILQLVAIVLLFRADARAWLSDDADDAEAP</sequence>
<dbReference type="RefSeq" id="WP_050601536.1">
    <property type="nucleotide sequence ID" value="NZ_JYNE01000028.1"/>
</dbReference>
<feature type="transmembrane region" description="Helical" evidence="1">
    <location>
        <begin position="12"/>
        <end position="28"/>
    </location>
</feature>
<evidence type="ECO:0000313" key="3">
    <source>
        <dbReference type="Proteomes" id="UP000037446"/>
    </source>
</evidence>
<comment type="caution">
    <text evidence="2">The sequence shown here is derived from an EMBL/GenBank/DDBJ whole genome shotgun (WGS) entry which is preliminary data.</text>
</comment>
<feature type="transmembrane region" description="Helical" evidence="1">
    <location>
        <begin position="100"/>
        <end position="122"/>
    </location>
</feature>
<dbReference type="STRING" id="1306953.J121_1391"/>
<feature type="transmembrane region" description="Helical" evidence="1">
    <location>
        <begin position="76"/>
        <end position="94"/>
    </location>
</feature>
<keyword evidence="1" id="KW-0472">Membrane</keyword>
<feature type="transmembrane region" description="Helical" evidence="1">
    <location>
        <begin position="48"/>
        <end position="69"/>
    </location>
</feature>
<dbReference type="EMBL" id="JYNE01000028">
    <property type="protein sequence ID" value="KNH00770.1"/>
    <property type="molecule type" value="Genomic_DNA"/>
</dbReference>
<dbReference type="AlphaFoldDB" id="A0A0L1K9N5"/>
<evidence type="ECO:0000256" key="1">
    <source>
        <dbReference type="SAM" id="Phobius"/>
    </source>
</evidence>
<name>A0A0L1K9N5_9SPHN</name>
<organism evidence="2 3">
    <name type="scientific">Qipengyuania citrea LAMA 915</name>
    <dbReference type="NCBI Taxonomy" id="1306953"/>
    <lineage>
        <taxon>Bacteria</taxon>
        <taxon>Pseudomonadati</taxon>
        <taxon>Pseudomonadota</taxon>
        <taxon>Alphaproteobacteria</taxon>
        <taxon>Sphingomonadales</taxon>
        <taxon>Erythrobacteraceae</taxon>
        <taxon>Qipengyuania</taxon>
    </lineage>
</organism>
<accession>A0A0L1K9N5</accession>
<protein>
    <submittedName>
        <fullName evidence="2">Uncharacterized protein</fullName>
    </submittedName>
</protein>
<dbReference type="PATRIC" id="fig|1306953.7.peg.1431"/>
<dbReference type="Proteomes" id="UP000037446">
    <property type="component" value="Unassembled WGS sequence"/>
</dbReference>
<proteinExistence type="predicted"/>
<evidence type="ECO:0000313" key="2">
    <source>
        <dbReference type="EMBL" id="KNH00770.1"/>
    </source>
</evidence>